<dbReference type="InterPro" id="IPR037138">
    <property type="entry name" value="His_deacetylse_dom_sf"/>
</dbReference>
<dbReference type="PANTHER" id="PTHR10625:SF5">
    <property type="entry name" value="HISTONE DEACETYLASE"/>
    <property type="match status" value="1"/>
</dbReference>
<feature type="region of interest" description="Disordered" evidence="12">
    <location>
        <begin position="752"/>
        <end position="841"/>
    </location>
</feature>
<evidence type="ECO:0000256" key="10">
    <source>
        <dbReference type="ARBA" id="ARBA00048287"/>
    </source>
</evidence>
<keyword evidence="16" id="KW-1185">Reference proteome</keyword>
<feature type="region of interest" description="Disordered" evidence="12">
    <location>
        <begin position="32"/>
        <end position="57"/>
    </location>
</feature>
<comment type="similarity">
    <text evidence="2 11">Belongs to the histone deacetylase family. HD type 2 subfamily.</text>
</comment>
<dbReference type="RefSeq" id="XP_064654058.1">
    <property type="nucleotide sequence ID" value="XM_064807783.1"/>
</dbReference>
<dbReference type="PANTHER" id="PTHR10625">
    <property type="entry name" value="HISTONE DEACETYLASE HDAC1-RELATED"/>
    <property type="match status" value="1"/>
</dbReference>
<dbReference type="InterPro" id="IPR023801">
    <property type="entry name" value="His_deacetylse_dom"/>
</dbReference>
<feature type="domain" description="Arb2-like" evidence="14">
    <location>
        <begin position="493"/>
        <end position="753"/>
    </location>
</feature>
<gene>
    <name evidence="15" type="primary">HDA1</name>
    <name evidence="15" type="ORF">LTR77_010565</name>
</gene>
<dbReference type="InterPro" id="IPR023696">
    <property type="entry name" value="Ureohydrolase_dom_sf"/>
</dbReference>
<dbReference type="Pfam" id="PF09757">
    <property type="entry name" value="Arb2-like"/>
    <property type="match status" value="1"/>
</dbReference>
<dbReference type="GeneID" id="89931891"/>
<dbReference type="EMBL" id="JAVRRT010000024">
    <property type="protein sequence ID" value="KAK5163616.1"/>
    <property type="molecule type" value="Genomic_DNA"/>
</dbReference>
<evidence type="ECO:0000256" key="1">
    <source>
        <dbReference type="ARBA" id="ARBA00004123"/>
    </source>
</evidence>
<dbReference type="Proteomes" id="UP001337655">
    <property type="component" value="Unassembled WGS sequence"/>
</dbReference>
<dbReference type="Gene3D" id="3.40.800.20">
    <property type="entry name" value="Histone deacetylase domain"/>
    <property type="match status" value="1"/>
</dbReference>
<evidence type="ECO:0000313" key="15">
    <source>
        <dbReference type="EMBL" id="KAK5163616.1"/>
    </source>
</evidence>
<evidence type="ECO:0000256" key="3">
    <source>
        <dbReference type="ARBA" id="ARBA00012111"/>
    </source>
</evidence>
<dbReference type="PRINTS" id="PR01270">
    <property type="entry name" value="HDASUPER"/>
</dbReference>
<dbReference type="InterPro" id="IPR019154">
    <property type="entry name" value="Arb2-like_domain"/>
</dbReference>
<dbReference type="Pfam" id="PF00850">
    <property type="entry name" value="Hist_deacetyl"/>
    <property type="match status" value="1"/>
</dbReference>
<name>A0AAV9NVN7_9PEZI</name>
<protein>
    <recommendedName>
        <fullName evidence="3 11">Histone deacetylase</fullName>
        <ecNumber evidence="3 11">3.5.1.98</ecNumber>
    </recommendedName>
</protein>
<reference evidence="15 16" key="1">
    <citation type="submission" date="2023-08" db="EMBL/GenBank/DDBJ databases">
        <title>Black Yeasts Isolated from many extreme environments.</title>
        <authorList>
            <person name="Coleine C."/>
            <person name="Stajich J.E."/>
            <person name="Selbmann L."/>
        </authorList>
    </citation>
    <scope>NUCLEOTIDE SEQUENCE [LARGE SCALE GENOMIC DNA]</scope>
    <source>
        <strain evidence="15 16">CCFEE 5935</strain>
    </source>
</reference>
<evidence type="ECO:0000256" key="6">
    <source>
        <dbReference type="ARBA" id="ARBA00022853"/>
    </source>
</evidence>
<proteinExistence type="inferred from homology"/>
<dbReference type="SUPFAM" id="SSF52768">
    <property type="entry name" value="Arginase/deacetylase"/>
    <property type="match status" value="1"/>
</dbReference>
<keyword evidence="8 11" id="KW-0804">Transcription</keyword>
<feature type="compositionally biased region" description="Acidic residues" evidence="12">
    <location>
        <begin position="753"/>
        <end position="766"/>
    </location>
</feature>
<sequence>MDLTSGDDDIAMRDGDVIASTEPHNLFSQSLANLSPKSNFDDAFLTDTQPGEEKRSEPVLKGEGLKREASVFEYTLTKDKPAPRPAKFAPLPYASSQTGLVYDVRMRFHVEPEQSEDDIHPEDPRRIHAIFESFADAGLAWKQGSLEPSNDFYMGRIDTRVVLKQEVCLVHTEEHWNWVQNLVRIPDDELAEHQQHPGHRMDSVYLSRQTPFCAALSAGGAIEACRAVMLGKVKNVFAVIRPPGHHAEREDAKGFCFFDNVSIATKVCQREFGEQCRKVLILDWDVHHGNGIQQANYDDPNVLYISLHVHERGRFYPELSYRDRRPPYGDHVHCGEGAGLGKNVNVPWSRKGMGDADYIYAFQQVVMPIAHEFKPDLVIIAAGFDAAEGDMLGGCKVTPAGYAHMTHMLMSLAEGRLAVCLEGGYNLDSIARSATAVARTMMGEPPERLVNTNPTLSAVNDVKTVLRQQSRFWSSLYPKDMSAKLAGPLHGVRMHEVVRRWQAETLWEEYEMIPLAVLHQPLSQPFKNQVLATPNYTSARPLVVILHDPPEVIASPDPVTGKIELHNTWLTDIVKTYVDWAVKQGFAVIDVNLLKHVTDMDDGQQHEPNDATDFRTKEATLLLSYLWDNYVELSDSSHVFLMGTNTGHGAIINFIKANEDRAKDRITSAISFVEDVPLQSCKSATNDMLASWYYTKSLVFVANDHNFWHSDISKKPKKRFGRASQSDVDSITDMLMAHKKTVQDLILQRTADWSDDAGNEEEDGDAMDTSNFEELSGTPKLKLPPVGNFAPSPRGSAAPSSGLAPGSAAPARLSRHSSPTKTPPVGNFAPPKQGASRSPFR</sequence>
<keyword evidence="4 11" id="KW-0678">Repressor</keyword>
<dbReference type="GO" id="GO:0031078">
    <property type="term" value="F:histone H3K14 deacetylase activity, hydrolytic mechanism"/>
    <property type="evidence" value="ECO:0007669"/>
    <property type="project" value="UniProtKB-UniRule"/>
</dbReference>
<evidence type="ECO:0000256" key="9">
    <source>
        <dbReference type="ARBA" id="ARBA00023242"/>
    </source>
</evidence>
<evidence type="ECO:0000259" key="13">
    <source>
        <dbReference type="Pfam" id="PF00850"/>
    </source>
</evidence>
<evidence type="ECO:0000259" key="14">
    <source>
        <dbReference type="Pfam" id="PF09757"/>
    </source>
</evidence>
<feature type="compositionally biased region" description="Low complexity" evidence="12">
    <location>
        <begin position="790"/>
        <end position="812"/>
    </location>
</feature>
<comment type="caution">
    <text evidence="15">The sequence shown here is derived from an EMBL/GenBank/DDBJ whole genome shotgun (WGS) entry which is preliminary data.</text>
</comment>
<organism evidence="15 16">
    <name type="scientific">Saxophila tyrrhenica</name>
    <dbReference type="NCBI Taxonomy" id="1690608"/>
    <lineage>
        <taxon>Eukaryota</taxon>
        <taxon>Fungi</taxon>
        <taxon>Dikarya</taxon>
        <taxon>Ascomycota</taxon>
        <taxon>Pezizomycotina</taxon>
        <taxon>Dothideomycetes</taxon>
        <taxon>Dothideomycetidae</taxon>
        <taxon>Mycosphaerellales</taxon>
        <taxon>Extremaceae</taxon>
        <taxon>Saxophila</taxon>
    </lineage>
</organism>
<keyword evidence="7 11" id="KW-0805">Transcription regulation</keyword>
<keyword evidence="5 11" id="KW-0378">Hydrolase</keyword>
<dbReference type="GO" id="GO:0040029">
    <property type="term" value="P:epigenetic regulation of gene expression"/>
    <property type="evidence" value="ECO:0007669"/>
    <property type="project" value="TreeGrafter"/>
</dbReference>
<comment type="subcellular location">
    <subcellularLocation>
        <location evidence="1 11">Nucleus</location>
    </subcellularLocation>
</comment>
<evidence type="ECO:0000313" key="16">
    <source>
        <dbReference type="Proteomes" id="UP001337655"/>
    </source>
</evidence>
<accession>A0AAV9NVN7</accession>
<evidence type="ECO:0000256" key="11">
    <source>
        <dbReference type="PIRNR" id="PIRNR037919"/>
    </source>
</evidence>
<dbReference type="PIRSF" id="PIRSF037919">
    <property type="entry name" value="HDAC_II_yeast"/>
    <property type="match status" value="1"/>
</dbReference>
<dbReference type="FunFam" id="3.40.800.20:FF:000005">
    <property type="entry name" value="histone deacetylase 6"/>
    <property type="match status" value="1"/>
</dbReference>
<evidence type="ECO:0000256" key="8">
    <source>
        <dbReference type="ARBA" id="ARBA00023163"/>
    </source>
</evidence>
<evidence type="ECO:0000256" key="5">
    <source>
        <dbReference type="ARBA" id="ARBA00022801"/>
    </source>
</evidence>
<keyword evidence="6 11" id="KW-0156">Chromatin regulator</keyword>
<dbReference type="AlphaFoldDB" id="A0AAV9NVN7"/>
<comment type="function">
    <text evidence="11">Responsible for the deacetylation of lysine residues on the N-terminal part of the core histones (H2A, H2B, H3 and H4). Histone deacetylation gives a tag for epigenetic repression and plays an important role in transcriptional regulation, cell cycle progression and developmental events.</text>
</comment>
<feature type="domain" description="Histone deacetylase" evidence="13">
    <location>
        <begin position="120"/>
        <end position="440"/>
    </location>
</feature>
<dbReference type="GO" id="GO:0000118">
    <property type="term" value="C:histone deacetylase complex"/>
    <property type="evidence" value="ECO:0007669"/>
    <property type="project" value="TreeGrafter"/>
</dbReference>
<evidence type="ECO:0000256" key="2">
    <source>
        <dbReference type="ARBA" id="ARBA00007738"/>
    </source>
</evidence>
<dbReference type="EC" id="3.5.1.98" evidence="3 11"/>
<dbReference type="InterPro" id="IPR000286">
    <property type="entry name" value="HDACs"/>
</dbReference>
<evidence type="ECO:0000256" key="12">
    <source>
        <dbReference type="SAM" id="MobiDB-lite"/>
    </source>
</evidence>
<keyword evidence="9 11" id="KW-0539">Nucleus</keyword>
<evidence type="ECO:0000256" key="7">
    <source>
        <dbReference type="ARBA" id="ARBA00023015"/>
    </source>
</evidence>
<evidence type="ECO:0000256" key="4">
    <source>
        <dbReference type="ARBA" id="ARBA00022491"/>
    </source>
</evidence>
<comment type="catalytic activity">
    <reaction evidence="10 11">
        <text>N(6)-acetyl-L-lysyl-[histone] + H2O = L-lysyl-[histone] + acetate</text>
        <dbReference type="Rhea" id="RHEA:58196"/>
        <dbReference type="Rhea" id="RHEA-COMP:9845"/>
        <dbReference type="Rhea" id="RHEA-COMP:11338"/>
        <dbReference type="ChEBI" id="CHEBI:15377"/>
        <dbReference type="ChEBI" id="CHEBI:29969"/>
        <dbReference type="ChEBI" id="CHEBI:30089"/>
        <dbReference type="ChEBI" id="CHEBI:61930"/>
        <dbReference type="EC" id="3.5.1.98"/>
    </reaction>
</comment>
<dbReference type="InterPro" id="IPR017321">
    <property type="entry name" value="Hist_deAcase_II_yeast"/>
</dbReference>